<comment type="caution">
    <text evidence="1">The sequence shown here is derived from an EMBL/GenBank/DDBJ whole genome shotgun (WGS) entry which is preliminary data.</text>
</comment>
<protein>
    <submittedName>
        <fullName evidence="1">Uncharacterized protein</fullName>
    </submittedName>
</protein>
<evidence type="ECO:0000313" key="1">
    <source>
        <dbReference type="EMBL" id="GFR76407.1"/>
    </source>
</evidence>
<dbReference type="Proteomes" id="UP000762676">
    <property type="component" value="Unassembled WGS sequence"/>
</dbReference>
<sequence>MRYRPVQEDEVHRGENPRWLVGEQGLFQPIVHCKINGTYGLYYVIRYRRLHARSLMTIALALPQPIKVTYLSNDLHCRCPEQNDINKKLPTIHMVFVTPYVIVVGAQGL</sequence>
<evidence type="ECO:0000313" key="2">
    <source>
        <dbReference type="Proteomes" id="UP000762676"/>
    </source>
</evidence>
<organism evidence="1 2">
    <name type="scientific">Elysia marginata</name>
    <dbReference type="NCBI Taxonomy" id="1093978"/>
    <lineage>
        <taxon>Eukaryota</taxon>
        <taxon>Metazoa</taxon>
        <taxon>Spiralia</taxon>
        <taxon>Lophotrochozoa</taxon>
        <taxon>Mollusca</taxon>
        <taxon>Gastropoda</taxon>
        <taxon>Heterobranchia</taxon>
        <taxon>Euthyneura</taxon>
        <taxon>Panpulmonata</taxon>
        <taxon>Sacoglossa</taxon>
        <taxon>Placobranchoidea</taxon>
        <taxon>Plakobranchidae</taxon>
        <taxon>Elysia</taxon>
    </lineage>
</organism>
<dbReference type="EMBL" id="BMAT01004588">
    <property type="protein sequence ID" value="GFR76407.1"/>
    <property type="molecule type" value="Genomic_DNA"/>
</dbReference>
<dbReference type="AlphaFoldDB" id="A0AAV4FSR5"/>
<proteinExistence type="predicted"/>
<gene>
    <name evidence="1" type="ORF">ElyMa_002212100</name>
</gene>
<keyword evidence="2" id="KW-1185">Reference proteome</keyword>
<accession>A0AAV4FSR5</accession>
<reference evidence="1 2" key="1">
    <citation type="journal article" date="2021" name="Elife">
        <title>Chloroplast acquisition without the gene transfer in kleptoplastic sea slugs, Plakobranchus ocellatus.</title>
        <authorList>
            <person name="Maeda T."/>
            <person name="Takahashi S."/>
            <person name="Yoshida T."/>
            <person name="Shimamura S."/>
            <person name="Takaki Y."/>
            <person name="Nagai Y."/>
            <person name="Toyoda A."/>
            <person name="Suzuki Y."/>
            <person name="Arimoto A."/>
            <person name="Ishii H."/>
            <person name="Satoh N."/>
            <person name="Nishiyama T."/>
            <person name="Hasebe M."/>
            <person name="Maruyama T."/>
            <person name="Minagawa J."/>
            <person name="Obokata J."/>
            <person name="Shigenobu S."/>
        </authorList>
    </citation>
    <scope>NUCLEOTIDE SEQUENCE [LARGE SCALE GENOMIC DNA]</scope>
</reference>
<name>A0AAV4FSR5_9GAST</name>